<feature type="domain" description="DUF5667" evidence="2">
    <location>
        <begin position="117"/>
        <end position="193"/>
    </location>
</feature>
<dbReference type="EMBL" id="CP157483">
    <property type="protein sequence ID" value="XBO42130.1"/>
    <property type="molecule type" value="Genomic_DNA"/>
</dbReference>
<accession>A0AAU7JPH7</accession>
<evidence type="ECO:0000256" key="1">
    <source>
        <dbReference type="SAM" id="MobiDB-lite"/>
    </source>
</evidence>
<feature type="compositionally biased region" description="Low complexity" evidence="1">
    <location>
        <begin position="262"/>
        <end position="310"/>
    </location>
</feature>
<gene>
    <name evidence="3" type="ORF">ABEG17_11060</name>
</gene>
<evidence type="ECO:0000259" key="2">
    <source>
        <dbReference type="Pfam" id="PF18915"/>
    </source>
</evidence>
<feature type="compositionally biased region" description="Gly residues" evidence="1">
    <location>
        <begin position="311"/>
        <end position="320"/>
    </location>
</feature>
<dbReference type="InterPro" id="IPR043725">
    <property type="entry name" value="DUF5667"/>
</dbReference>
<name>A0AAU7JPH7_9MICO</name>
<dbReference type="RefSeq" id="WP_406829531.1">
    <property type="nucleotide sequence ID" value="NZ_CP157483.1"/>
</dbReference>
<organism evidence="3">
    <name type="scientific">Pedococcus sp. KACC 23699</name>
    <dbReference type="NCBI Taxonomy" id="3149228"/>
    <lineage>
        <taxon>Bacteria</taxon>
        <taxon>Bacillati</taxon>
        <taxon>Actinomycetota</taxon>
        <taxon>Actinomycetes</taxon>
        <taxon>Micrococcales</taxon>
        <taxon>Intrasporangiaceae</taxon>
        <taxon>Pedococcus</taxon>
    </lineage>
</organism>
<proteinExistence type="predicted"/>
<feature type="region of interest" description="Disordered" evidence="1">
    <location>
        <begin position="262"/>
        <end position="334"/>
    </location>
</feature>
<evidence type="ECO:0000313" key="3">
    <source>
        <dbReference type="EMBL" id="XBO42130.1"/>
    </source>
</evidence>
<dbReference type="AlphaFoldDB" id="A0AAU7JPH7"/>
<reference evidence="3" key="1">
    <citation type="submission" date="2024-05" db="EMBL/GenBank/DDBJ databases">
        <authorList>
            <person name="Kim S."/>
            <person name="Heo J."/>
            <person name="Choi H."/>
            <person name="Choi Y."/>
            <person name="Kwon S.-W."/>
            <person name="Kim Y."/>
        </authorList>
    </citation>
    <scope>NUCLEOTIDE SEQUENCE</scope>
    <source>
        <strain evidence="3">KACC 23699</strain>
    </source>
</reference>
<sequence length="403" mass="40055">MPVLNRSADRFQRALEGERPGDEKLEPLLQTSRRLLSVGVPAPGPDAEFVAALRVRLMAEARTLPTPASPAARATAARRAAAPVVVVVGRGLPRALAGAAASALLIGGVVGVASRTAVPGDSLYPVKSWIDGVAVRLATSDYERGTTYLGQAQEHISDSRELASRPDPDSHDIDVALAAAASSVQGGQRALDRDYATTGNPQALLAERDFTARALPQVEALRTEVPVASLPALGRLESLLRESQLATARRVAACGTPCGEALTSSLGPSSLPSLATTRGAGSPTRTARSSPTSSPAPVPGTITVPQAPVTGGAGGVGGLGAPQPGVTAGTGGVTLGDSGTGATLSTGGATAHLPTITATLPLPSGTVSVPLPSASVGTGGVTATVPGSTLGPVTLPGATITLP</sequence>
<dbReference type="Pfam" id="PF18915">
    <property type="entry name" value="DUF5667"/>
    <property type="match status" value="1"/>
</dbReference>
<protein>
    <submittedName>
        <fullName evidence="3">DUF5667 domain-containing protein</fullName>
    </submittedName>
</protein>